<reference evidence="2" key="1">
    <citation type="submission" date="2017-04" db="EMBL/GenBank/DDBJ databases">
        <title>Genome evolution of the luminous symbionts of deep sea anglerfish.</title>
        <authorList>
            <person name="Hendry T.A."/>
        </authorList>
    </citation>
    <scope>NUCLEOTIDE SEQUENCE [LARGE SCALE GENOMIC DNA]</scope>
</reference>
<evidence type="ECO:0008006" key="3">
    <source>
        <dbReference type="Google" id="ProtNLM"/>
    </source>
</evidence>
<keyword evidence="2" id="KW-1185">Reference proteome</keyword>
<evidence type="ECO:0000313" key="1">
    <source>
        <dbReference type="EMBL" id="PCS21840.1"/>
    </source>
</evidence>
<comment type="caution">
    <text evidence="1">The sequence shown here is derived from an EMBL/GenBank/DDBJ whole genome shotgun (WGS) entry which is preliminary data.</text>
</comment>
<proteinExistence type="predicted"/>
<accession>A0A2A5T138</accession>
<sequence length="70" mass="7614">MMKLSDVFGAASSICFGTSSHLGEQFRSRVLSVMEACKKRGLSGLNVISDVVSSVIRKQSYPDVFNLINT</sequence>
<dbReference type="EMBL" id="NBYY01000029">
    <property type="protein sequence ID" value="PCS21840.1"/>
    <property type="molecule type" value="Genomic_DNA"/>
</dbReference>
<name>A0A2A5T138_9GAMM</name>
<dbReference type="Proteomes" id="UP000219020">
    <property type="component" value="Unassembled WGS sequence"/>
</dbReference>
<protein>
    <recommendedName>
        <fullName evidence="3">Mobile element protein</fullName>
    </recommendedName>
</protein>
<organism evidence="1 2">
    <name type="scientific">Candidatus Enterovibrio escicola</name>
    <dbReference type="NCBI Taxonomy" id="1927127"/>
    <lineage>
        <taxon>Bacteria</taxon>
        <taxon>Pseudomonadati</taxon>
        <taxon>Pseudomonadota</taxon>
        <taxon>Gammaproteobacteria</taxon>
        <taxon>Vibrionales</taxon>
        <taxon>Vibrionaceae</taxon>
        <taxon>Enterovibrio</taxon>
    </lineage>
</organism>
<gene>
    <name evidence="1" type="ORF">BTN49_2526</name>
</gene>
<evidence type="ECO:0000313" key="2">
    <source>
        <dbReference type="Proteomes" id="UP000219020"/>
    </source>
</evidence>
<dbReference type="AlphaFoldDB" id="A0A2A5T138"/>